<protein>
    <recommendedName>
        <fullName evidence="4">ATPase</fullName>
    </recommendedName>
</protein>
<evidence type="ECO:0008006" key="4">
    <source>
        <dbReference type="Google" id="ProtNLM"/>
    </source>
</evidence>
<evidence type="ECO:0000313" key="3">
    <source>
        <dbReference type="Proteomes" id="UP000182894"/>
    </source>
</evidence>
<name>A0A1G8M9V3_9PSED</name>
<feature type="signal peptide" evidence="1">
    <location>
        <begin position="1"/>
        <end position="19"/>
    </location>
</feature>
<evidence type="ECO:0000313" key="2">
    <source>
        <dbReference type="EMBL" id="SDI64140.1"/>
    </source>
</evidence>
<keyword evidence="3" id="KW-1185">Reference proteome</keyword>
<dbReference type="STRING" id="89065.SAMN05216605_115113"/>
<accession>A0A1G8M9V3</accession>
<evidence type="ECO:0000256" key="1">
    <source>
        <dbReference type="SAM" id="SignalP"/>
    </source>
</evidence>
<organism evidence="2 3">
    <name type="scientific">Pseudomonas abietaniphila</name>
    <dbReference type="NCBI Taxonomy" id="89065"/>
    <lineage>
        <taxon>Bacteria</taxon>
        <taxon>Pseudomonadati</taxon>
        <taxon>Pseudomonadota</taxon>
        <taxon>Gammaproteobacteria</taxon>
        <taxon>Pseudomonadales</taxon>
        <taxon>Pseudomonadaceae</taxon>
        <taxon>Pseudomonas</taxon>
    </lineage>
</organism>
<dbReference type="OrthoDB" id="7009597at2"/>
<sequence length="218" mass="23592">MNLRIVALLTLVAALAGCAVPGAPRYSDAPDGPFRASAVTSSVALKHTQTVGVIFTENTVANLAYMARYNATAQDGLAAKLTDSRITEAYVNSSDPELAINWFAQSLEKQFATVDFYENLDDVLAARPDVIVLLDTRSKLVTERSSDVQASISAEFFDGDFKFIGKAEGSDAKSMSPIWSHTKRAPEIAADINQQRQVQINALQKFDASLESLIKAES</sequence>
<dbReference type="EMBL" id="FNCO01000015">
    <property type="protein sequence ID" value="SDI64140.1"/>
    <property type="molecule type" value="Genomic_DNA"/>
</dbReference>
<reference evidence="3" key="1">
    <citation type="submission" date="2016-10" db="EMBL/GenBank/DDBJ databases">
        <authorList>
            <person name="Varghese N."/>
            <person name="Submissions S."/>
        </authorList>
    </citation>
    <scope>NUCLEOTIDE SEQUENCE [LARGE SCALE GENOMIC DNA]</scope>
    <source>
        <strain evidence="3">ATCC 700689</strain>
    </source>
</reference>
<dbReference type="PROSITE" id="PS51257">
    <property type="entry name" value="PROKAR_LIPOPROTEIN"/>
    <property type="match status" value="1"/>
</dbReference>
<dbReference type="RefSeq" id="WP_074756738.1">
    <property type="nucleotide sequence ID" value="NZ_FNCO01000015.1"/>
</dbReference>
<proteinExistence type="predicted"/>
<feature type="chain" id="PRO_5010252507" description="ATPase" evidence="1">
    <location>
        <begin position="20"/>
        <end position="218"/>
    </location>
</feature>
<dbReference type="Proteomes" id="UP000182894">
    <property type="component" value="Unassembled WGS sequence"/>
</dbReference>
<gene>
    <name evidence="2" type="ORF">SAMN05216605_115113</name>
</gene>
<dbReference type="AlphaFoldDB" id="A0A1G8M9V3"/>
<keyword evidence="1" id="KW-0732">Signal</keyword>